<dbReference type="Proteomes" id="UP001189429">
    <property type="component" value="Unassembled WGS sequence"/>
</dbReference>
<gene>
    <name evidence="2" type="ORF">PCOR1329_LOCUS40705</name>
</gene>
<comment type="caution">
    <text evidence="2">The sequence shown here is derived from an EMBL/GenBank/DDBJ whole genome shotgun (WGS) entry which is preliminary data.</text>
</comment>
<evidence type="ECO:0000256" key="1">
    <source>
        <dbReference type="SAM" id="MobiDB-lite"/>
    </source>
</evidence>
<organism evidence="2 3">
    <name type="scientific">Prorocentrum cordatum</name>
    <dbReference type="NCBI Taxonomy" id="2364126"/>
    <lineage>
        <taxon>Eukaryota</taxon>
        <taxon>Sar</taxon>
        <taxon>Alveolata</taxon>
        <taxon>Dinophyceae</taxon>
        <taxon>Prorocentrales</taxon>
        <taxon>Prorocentraceae</taxon>
        <taxon>Prorocentrum</taxon>
    </lineage>
</organism>
<feature type="region of interest" description="Disordered" evidence="1">
    <location>
        <begin position="104"/>
        <end position="166"/>
    </location>
</feature>
<protein>
    <submittedName>
        <fullName evidence="2">Uncharacterized protein</fullName>
    </submittedName>
</protein>
<accession>A0ABN9TNC8</accession>
<reference evidence="2" key="1">
    <citation type="submission" date="2023-10" db="EMBL/GenBank/DDBJ databases">
        <authorList>
            <person name="Chen Y."/>
            <person name="Shah S."/>
            <person name="Dougan E. K."/>
            <person name="Thang M."/>
            <person name="Chan C."/>
        </authorList>
    </citation>
    <scope>NUCLEOTIDE SEQUENCE [LARGE SCALE GENOMIC DNA]</scope>
</reference>
<sequence length="254" mass="27873">MVGVVRRQYSLARPEQMASQYLPGQPDISLRATLPLSLVFSICSVTRRRGPARSDGAMETAVLDSLCGLEAHQLDIEGLLRKHKVALERHRLLVERAVDRAANGSYRGSSAPGSPLDDIAGSPALPLKARGWSPSGGKEPSPRPRSFSWGRGTETTTDEEDSDDSETALARRTLLARAKQSFRDLRLTVTSNLAHNLSTLIEDSVAKKQLTIKPRNQVQACLLHSLSRRLLFWRPPCHTIGTRVKNSLRLGGVP</sequence>
<dbReference type="EMBL" id="CAUYUJ010014907">
    <property type="protein sequence ID" value="CAK0847529.1"/>
    <property type="molecule type" value="Genomic_DNA"/>
</dbReference>
<evidence type="ECO:0000313" key="2">
    <source>
        <dbReference type="EMBL" id="CAK0847529.1"/>
    </source>
</evidence>
<evidence type="ECO:0000313" key="3">
    <source>
        <dbReference type="Proteomes" id="UP001189429"/>
    </source>
</evidence>
<name>A0ABN9TNC8_9DINO</name>
<feature type="compositionally biased region" description="Acidic residues" evidence="1">
    <location>
        <begin position="156"/>
        <end position="166"/>
    </location>
</feature>
<proteinExistence type="predicted"/>
<keyword evidence="3" id="KW-1185">Reference proteome</keyword>